<protein>
    <recommendedName>
        <fullName evidence="3">PEP-CTERM protein-sorting domain-containing protein</fullName>
    </recommendedName>
</protein>
<keyword evidence="2" id="KW-1185">Reference proteome</keyword>
<dbReference type="AlphaFoldDB" id="A0A518AII3"/>
<proteinExistence type="predicted"/>
<dbReference type="EMBL" id="CP036278">
    <property type="protein sequence ID" value="QDU54538.1"/>
    <property type="molecule type" value="Genomic_DNA"/>
</dbReference>
<sequence length="455" mass="48449">MRKSAINLLGQTMSTTSRDRSWTVWGLIFIAAGYASASHAAEFIPINDQTVLGHASSIFSNSYNITAISGDGTVVAGSSHAVGAIYDCARFDCGSGGFAYSLKDRERVILEGSPRTDTYIGGAPVSVRDLSYDGQQALLLGEYRHYESYLSTPQGENYLRDNIVVGDYLSASSMSSDGGVIVGVHGSSGFVWTEQTGLQPAPVVDPEVNFIPSQVSGDGTTMLLSDSDYFLSIVNPLVLSVLASNEWSQRAAVWHDSGESYQLTPVEGNEHLSVTRLSEDGTAVIGSSYNYLPSTSNQIRLSVPTVWRDGIASELPLPAGFESGSAIGVSGDGGTIVGNAILEVKDYPLFVNVDMQTDLLLDNRAVIWRDGQLHILQDWLSDEWGLAEELEGWTLTSAAAISANGQTIAGAGVNPDGEYASWVVTLPVPEPGACGLLAASLLAFALYRWPRTKAA</sequence>
<gene>
    <name evidence="1" type="ORF">Pan181_07210</name>
</gene>
<reference evidence="1 2" key="1">
    <citation type="submission" date="2019-02" db="EMBL/GenBank/DDBJ databases">
        <title>Deep-cultivation of Planctomycetes and their phenomic and genomic characterization uncovers novel biology.</title>
        <authorList>
            <person name="Wiegand S."/>
            <person name="Jogler M."/>
            <person name="Boedeker C."/>
            <person name="Pinto D."/>
            <person name="Vollmers J."/>
            <person name="Rivas-Marin E."/>
            <person name="Kohn T."/>
            <person name="Peeters S.H."/>
            <person name="Heuer A."/>
            <person name="Rast P."/>
            <person name="Oberbeckmann S."/>
            <person name="Bunk B."/>
            <person name="Jeske O."/>
            <person name="Meyerdierks A."/>
            <person name="Storesund J.E."/>
            <person name="Kallscheuer N."/>
            <person name="Luecker S."/>
            <person name="Lage O.M."/>
            <person name="Pohl T."/>
            <person name="Merkel B.J."/>
            <person name="Hornburger P."/>
            <person name="Mueller R.-W."/>
            <person name="Bruemmer F."/>
            <person name="Labrenz M."/>
            <person name="Spormann A.M."/>
            <person name="Op den Camp H."/>
            <person name="Overmann J."/>
            <person name="Amann R."/>
            <person name="Jetten M.S.M."/>
            <person name="Mascher T."/>
            <person name="Medema M.H."/>
            <person name="Devos D.P."/>
            <person name="Kaster A.-K."/>
            <person name="Ovreas L."/>
            <person name="Rohde M."/>
            <person name="Galperin M.Y."/>
            <person name="Jogler C."/>
        </authorList>
    </citation>
    <scope>NUCLEOTIDE SEQUENCE [LARGE SCALE GENOMIC DNA]</scope>
    <source>
        <strain evidence="1 2">Pan181</strain>
    </source>
</reference>
<organism evidence="1 2">
    <name type="scientific">Aeoliella mucimassa</name>
    <dbReference type="NCBI Taxonomy" id="2527972"/>
    <lineage>
        <taxon>Bacteria</taxon>
        <taxon>Pseudomonadati</taxon>
        <taxon>Planctomycetota</taxon>
        <taxon>Planctomycetia</taxon>
        <taxon>Pirellulales</taxon>
        <taxon>Lacipirellulaceae</taxon>
        <taxon>Aeoliella</taxon>
    </lineage>
</organism>
<evidence type="ECO:0000313" key="1">
    <source>
        <dbReference type="EMBL" id="QDU54538.1"/>
    </source>
</evidence>
<dbReference type="KEGG" id="amuc:Pan181_07210"/>
<evidence type="ECO:0008006" key="3">
    <source>
        <dbReference type="Google" id="ProtNLM"/>
    </source>
</evidence>
<evidence type="ECO:0000313" key="2">
    <source>
        <dbReference type="Proteomes" id="UP000315750"/>
    </source>
</evidence>
<dbReference type="Proteomes" id="UP000315750">
    <property type="component" value="Chromosome"/>
</dbReference>
<accession>A0A518AII3</accession>
<name>A0A518AII3_9BACT</name>